<dbReference type="InterPro" id="IPR036388">
    <property type="entry name" value="WH-like_DNA-bd_sf"/>
</dbReference>
<dbReference type="InterPro" id="IPR051677">
    <property type="entry name" value="AfsR-DnrI-RedD_regulator"/>
</dbReference>
<protein>
    <recommendedName>
        <fullName evidence="3">Bacterial transcriptional activator domain-containing protein</fullName>
    </recommendedName>
</protein>
<dbReference type="SUPFAM" id="SSF48452">
    <property type="entry name" value="TPR-like"/>
    <property type="match status" value="1"/>
</dbReference>
<reference evidence="4 5" key="1">
    <citation type="submission" date="2019-05" db="EMBL/GenBank/DDBJ databases">
        <authorList>
            <person name="Narsing Rao M.P."/>
            <person name="Li W.J."/>
        </authorList>
    </citation>
    <scope>NUCLEOTIDE SEQUENCE [LARGE SCALE GENOMIC DNA]</scope>
    <source>
        <strain evidence="4 5">SYSU_K30003</strain>
    </source>
</reference>
<dbReference type="Proteomes" id="UP000309676">
    <property type="component" value="Unassembled WGS sequence"/>
</dbReference>
<dbReference type="SUPFAM" id="SSF46894">
    <property type="entry name" value="C-terminal effector domain of the bipartite response regulators"/>
    <property type="match status" value="1"/>
</dbReference>
<gene>
    <name evidence="4" type="ORF">FE782_11985</name>
</gene>
<dbReference type="GO" id="GO:0006355">
    <property type="term" value="P:regulation of DNA-templated transcription"/>
    <property type="evidence" value="ECO:0007669"/>
    <property type="project" value="InterPro"/>
</dbReference>
<dbReference type="InterPro" id="IPR011990">
    <property type="entry name" value="TPR-like_helical_dom_sf"/>
</dbReference>
<evidence type="ECO:0000256" key="1">
    <source>
        <dbReference type="ARBA" id="ARBA00023015"/>
    </source>
</evidence>
<evidence type="ECO:0000313" key="4">
    <source>
        <dbReference type="EMBL" id="TLS52076.1"/>
    </source>
</evidence>
<dbReference type="Gene3D" id="1.10.10.10">
    <property type="entry name" value="Winged helix-like DNA-binding domain superfamily/Winged helix DNA-binding domain"/>
    <property type="match status" value="1"/>
</dbReference>
<proteinExistence type="predicted"/>
<dbReference type="GO" id="GO:0003677">
    <property type="term" value="F:DNA binding"/>
    <property type="evidence" value="ECO:0007669"/>
    <property type="project" value="InterPro"/>
</dbReference>
<dbReference type="AlphaFoldDB" id="A0A5R9GCN1"/>
<feature type="domain" description="Bacterial transcriptional activator" evidence="3">
    <location>
        <begin position="432"/>
        <end position="575"/>
    </location>
</feature>
<dbReference type="OrthoDB" id="2518435at2"/>
<keyword evidence="1" id="KW-0805">Transcription regulation</keyword>
<evidence type="ECO:0000256" key="2">
    <source>
        <dbReference type="ARBA" id="ARBA00023163"/>
    </source>
</evidence>
<dbReference type="Gene3D" id="1.25.40.10">
    <property type="entry name" value="Tetratricopeptide repeat domain"/>
    <property type="match status" value="1"/>
</dbReference>
<dbReference type="InterPro" id="IPR005158">
    <property type="entry name" value="BTAD"/>
</dbReference>
<keyword evidence="2" id="KW-0804">Transcription</keyword>
<sequence>MRAYDELFAMECTIADNAGDWPEEAAVPPPAEWLAQSPAVAAAYARRLARDGRFGEAKPLLAFAVRGFARSGAAGALRAGIAWLVDVGLHLGDVAEAETGLRFLQEETELPDDGGDSRPDVSFALGRGGFLLGLSVEERLRRFEEAAIGFAGADRRERALAAAFEWKRLSDAAEMPVEAGASIVRTMRQKAAWHPAYLPHAKLLEAGPGAAAQEEAFGACAYYRALAEALRLRLTLPTLGDAELDREAERAEVARRDRFPGDLELQAEGLLRAASRHARAGRDAEARAALAEVEALLPLGLPPEYRRAIARAAALVEGAKAAPREGAPVRVRCFGELELERAGEPIAAPRWRRKKAQELFLLLLLRPGHAMPKEHAIDALFGSDAEPDKAANQLYVAIHEIRRALKESLGWSEGAALRDGVVSLPEASIEEVDAEKYVTLVRVADRLQQDQPELSEELYETAAELYGPLLPNKPYLEWLDRRRDELERLQSRVLERLYRAALRRSDLARAERYARAWSELDPHREEALQALLKLLTDAGRRSEAASLYEAFERRLRDELGAKPSPETRRLLGASISVRKM</sequence>
<dbReference type="InterPro" id="IPR016032">
    <property type="entry name" value="Sig_transdc_resp-reg_C-effctor"/>
</dbReference>
<evidence type="ECO:0000313" key="5">
    <source>
        <dbReference type="Proteomes" id="UP000309676"/>
    </source>
</evidence>
<dbReference type="Pfam" id="PF03704">
    <property type="entry name" value="BTAD"/>
    <property type="match status" value="1"/>
</dbReference>
<dbReference type="EMBL" id="VCIW01000006">
    <property type="protein sequence ID" value="TLS52076.1"/>
    <property type="molecule type" value="Genomic_DNA"/>
</dbReference>
<organism evidence="4 5">
    <name type="scientific">Paenibacillus antri</name>
    <dbReference type="NCBI Taxonomy" id="2582848"/>
    <lineage>
        <taxon>Bacteria</taxon>
        <taxon>Bacillati</taxon>
        <taxon>Bacillota</taxon>
        <taxon>Bacilli</taxon>
        <taxon>Bacillales</taxon>
        <taxon>Paenibacillaceae</taxon>
        <taxon>Paenibacillus</taxon>
    </lineage>
</organism>
<comment type="caution">
    <text evidence="4">The sequence shown here is derived from an EMBL/GenBank/DDBJ whole genome shotgun (WGS) entry which is preliminary data.</text>
</comment>
<name>A0A5R9GCN1_9BACL</name>
<keyword evidence="5" id="KW-1185">Reference proteome</keyword>
<dbReference type="RefSeq" id="WP_138194320.1">
    <property type="nucleotide sequence ID" value="NZ_VCIW01000006.1"/>
</dbReference>
<evidence type="ECO:0000259" key="3">
    <source>
        <dbReference type="SMART" id="SM01043"/>
    </source>
</evidence>
<accession>A0A5R9GCN1</accession>
<dbReference type="SMART" id="SM01043">
    <property type="entry name" value="BTAD"/>
    <property type="match status" value="1"/>
</dbReference>
<dbReference type="PANTHER" id="PTHR35807">
    <property type="entry name" value="TRANSCRIPTIONAL REGULATOR REDD-RELATED"/>
    <property type="match status" value="1"/>
</dbReference>